<name>A0ABS4NP04_9BACL</name>
<keyword evidence="1" id="KW-0813">Transport</keyword>
<dbReference type="InterPro" id="IPR027417">
    <property type="entry name" value="P-loop_NTPase"/>
</dbReference>
<dbReference type="EMBL" id="JAGGLV010000003">
    <property type="protein sequence ID" value="MBP2111087.1"/>
    <property type="molecule type" value="Genomic_DNA"/>
</dbReference>
<dbReference type="InterPro" id="IPR003439">
    <property type="entry name" value="ABC_transporter-like_ATP-bd"/>
</dbReference>
<evidence type="ECO:0000313" key="6">
    <source>
        <dbReference type="Proteomes" id="UP000773462"/>
    </source>
</evidence>
<evidence type="ECO:0000259" key="4">
    <source>
        <dbReference type="PROSITE" id="PS50893"/>
    </source>
</evidence>
<keyword evidence="2" id="KW-0547">Nucleotide-binding</keyword>
<keyword evidence="6" id="KW-1185">Reference proteome</keyword>
<dbReference type="PANTHER" id="PTHR24220">
    <property type="entry name" value="IMPORT ATP-BINDING PROTEIN"/>
    <property type="match status" value="1"/>
</dbReference>
<feature type="domain" description="ABC transporter" evidence="4">
    <location>
        <begin position="5"/>
        <end position="251"/>
    </location>
</feature>
<evidence type="ECO:0000256" key="1">
    <source>
        <dbReference type="ARBA" id="ARBA00022448"/>
    </source>
</evidence>
<comment type="caution">
    <text evidence="5">The sequence shown here is derived from an EMBL/GenBank/DDBJ whole genome shotgun (WGS) entry which is preliminary data.</text>
</comment>
<dbReference type="Gene3D" id="3.40.50.300">
    <property type="entry name" value="P-loop containing nucleotide triphosphate hydrolases"/>
    <property type="match status" value="1"/>
</dbReference>
<dbReference type="SMART" id="SM00382">
    <property type="entry name" value="AAA"/>
    <property type="match status" value="1"/>
</dbReference>
<proteinExistence type="predicted"/>
<dbReference type="InterPro" id="IPR017911">
    <property type="entry name" value="MacB-like_ATP-bd"/>
</dbReference>
<organism evidence="5 6">
    <name type="scientific">Paenibacillus silagei</name>
    <dbReference type="NCBI Taxonomy" id="1670801"/>
    <lineage>
        <taxon>Bacteria</taxon>
        <taxon>Bacillati</taxon>
        <taxon>Bacillota</taxon>
        <taxon>Bacilli</taxon>
        <taxon>Bacillales</taxon>
        <taxon>Paenibacillaceae</taxon>
        <taxon>Paenibacillus</taxon>
    </lineage>
</organism>
<evidence type="ECO:0000256" key="2">
    <source>
        <dbReference type="ARBA" id="ARBA00022741"/>
    </source>
</evidence>
<dbReference type="GO" id="GO:0005524">
    <property type="term" value="F:ATP binding"/>
    <property type="evidence" value="ECO:0007669"/>
    <property type="project" value="UniProtKB-KW"/>
</dbReference>
<dbReference type="InterPro" id="IPR003593">
    <property type="entry name" value="AAA+_ATPase"/>
</dbReference>
<accession>A0ABS4NP04</accession>
<dbReference type="InterPro" id="IPR015854">
    <property type="entry name" value="ABC_transpr_LolD-like"/>
</dbReference>
<dbReference type="CDD" id="cd03255">
    <property type="entry name" value="ABC_MJ0796_LolCDE_FtsE"/>
    <property type="match status" value="1"/>
</dbReference>
<reference evidence="5 6" key="1">
    <citation type="submission" date="2021-03" db="EMBL/GenBank/DDBJ databases">
        <title>Genomic Encyclopedia of Type Strains, Phase IV (KMG-IV): sequencing the most valuable type-strain genomes for metagenomic binning, comparative biology and taxonomic classification.</title>
        <authorList>
            <person name="Goeker M."/>
        </authorList>
    </citation>
    <scope>NUCLEOTIDE SEQUENCE [LARGE SCALE GENOMIC DNA]</scope>
    <source>
        <strain evidence="5 6">DSM 101953</strain>
    </source>
</reference>
<dbReference type="PROSITE" id="PS00211">
    <property type="entry name" value="ABC_TRANSPORTER_1"/>
    <property type="match status" value="1"/>
</dbReference>
<dbReference type="SUPFAM" id="SSF52540">
    <property type="entry name" value="P-loop containing nucleoside triphosphate hydrolases"/>
    <property type="match status" value="1"/>
</dbReference>
<dbReference type="InterPro" id="IPR017871">
    <property type="entry name" value="ABC_transporter-like_CS"/>
</dbReference>
<sequence>MAALLEVTNLCKTYIVNKSQNNVLRNINFSLHAGEFVSVMGPSGSGKSTLLYTVSGMDRLTAGEVVFDGESLSQLSEKGMAELRLHKMGFIFQQMHMLSNLSVYDNIILSGYESLSGKRGGQGRSRSEVNQYADELMRKLNIMETAGHDITEVSGGQLQRACICRALINKPAMLFADEPTGALNSKAAQEVMSELCRINREGTTLMVVTHDVKVAAQSDKVLYMVDGNIQGEHVLGKYIPEQGPRERERSLTGWLMEMGW</sequence>
<dbReference type="PROSITE" id="PS50893">
    <property type="entry name" value="ABC_TRANSPORTER_2"/>
    <property type="match status" value="1"/>
</dbReference>
<dbReference type="Proteomes" id="UP000773462">
    <property type="component" value="Unassembled WGS sequence"/>
</dbReference>
<evidence type="ECO:0000313" key="5">
    <source>
        <dbReference type="EMBL" id="MBP2111087.1"/>
    </source>
</evidence>
<gene>
    <name evidence="5" type="ORF">J2Z70_001228</name>
</gene>
<dbReference type="PANTHER" id="PTHR24220:SF86">
    <property type="entry name" value="ABC TRANSPORTER ABCH.1"/>
    <property type="match status" value="1"/>
</dbReference>
<keyword evidence="3 5" id="KW-0067">ATP-binding</keyword>
<dbReference type="RefSeq" id="WP_209870450.1">
    <property type="nucleotide sequence ID" value="NZ_JAGGLV010000003.1"/>
</dbReference>
<dbReference type="Pfam" id="PF00005">
    <property type="entry name" value="ABC_tran"/>
    <property type="match status" value="1"/>
</dbReference>
<evidence type="ECO:0000256" key="3">
    <source>
        <dbReference type="ARBA" id="ARBA00022840"/>
    </source>
</evidence>
<protein>
    <submittedName>
        <fullName evidence="5">ABC transport system ATP-binding protein</fullName>
    </submittedName>
</protein>